<dbReference type="AlphaFoldDB" id="A0AAU7JK48"/>
<name>A0AAU7JK48_9HYPH</name>
<dbReference type="Pfam" id="PF13400">
    <property type="entry name" value="Tad"/>
    <property type="match status" value="1"/>
</dbReference>
<feature type="region of interest" description="Disordered" evidence="1">
    <location>
        <begin position="88"/>
        <end position="113"/>
    </location>
</feature>
<dbReference type="RefSeq" id="WP_406857200.1">
    <property type="nucleotide sequence ID" value="NZ_CP157484.1"/>
</dbReference>
<keyword evidence="2" id="KW-0472">Membrane</keyword>
<feature type="domain" description="Putative Flp pilus-assembly TadG-like N-terminal" evidence="3">
    <location>
        <begin position="15"/>
        <end position="61"/>
    </location>
</feature>
<evidence type="ECO:0000256" key="1">
    <source>
        <dbReference type="SAM" id="MobiDB-lite"/>
    </source>
</evidence>
<reference evidence="4" key="1">
    <citation type="submission" date="2024-05" db="EMBL/GenBank/DDBJ databases">
        <authorList>
            <person name="Kim S."/>
            <person name="Heo J."/>
            <person name="Choi H."/>
            <person name="Choi Y."/>
            <person name="Kwon S.-W."/>
            <person name="Kim Y."/>
        </authorList>
    </citation>
    <scope>NUCLEOTIDE SEQUENCE</scope>
    <source>
        <strain evidence="4">KACC 23698</strain>
    </source>
</reference>
<keyword evidence="2" id="KW-1133">Transmembrane helix</keyword>
<sequence length="496" mass="50705">MRDQTSSRFLGSVEGALSVVAGVLAPLLVGLGLGAVDVTAVIRERAVLQEAADSAALAAATELRLATPASRRIASLASAYASAKLKGDGASPVPAPSAPPSANSDRQAAQSETEILATPQGPVEITTTLDLQKNSVETRLSRHVPTYMLKYFGASIDAVRVAATARLMGASPLCILALEPKEDKAIALLKTSLVTAKGCAAQANSASHNGLTVDDATSRLTATKVCAGTTPTKGPALVSFAPSPIACPPSADPLASRTPIPTTPPCISDLRVRKGEAITILTGPVVQCYKRIEVMDGGSVTIRGGGVIAFGAPPKGFGKLDGLIVRKGGRLETAPGDGATFYFMNGGTFAFLSGSLVSLSAPTGGRYPGFLFIEDPNGKAKKDYHISSVGVSKLLGTIYLSKGYLRIDLDDAAAKTAVDDGDPDENDSLLPLPPGTVPTTPTANTIAGASAYTIVVARKIEVKNKANLVMNSDYSATSVPVPEGVGPTGGTVVVSQ</sequence>
<accession>A0AAU7JK48</accession>
<gene>
    <name evidence="4" type="ORF">ABEG18_06095</name>
</gene>
<evidence type="ECO:0000256" key="2">
    <source>
        <dbReference type="SAM" id="Phobius"/>
    </source>
</evidence>
<keyword evidence="2" id="KW-0812">Transmembrane</keyword>
<dbReference type="EMBL" id="CP157484">
    <property type="protein sequence ID" value="XBO40344.1"/>
    <property type="molecule type" value="Genomic_DNA"/>
</dbReference>
<dbReference type="InterPro" id="IPR028087">
    <property type="entry name" value="Tad_N"/>
</dbReference>
<feature type="transmembrane region" description="Helical" evidence="2">
    <location>
        <begin position="12"/>
        <end position="36"/>
    </location>
</feature>
<evidence type="ECO:0000313" key="4">
    <source>
        <dbReference type="EMBL" id="XBO40344.1"/>
    </source>
</evidence>
<evidence type="ECO:0000259" key="3">
    <source>
        <dbReference type="Pfam" id="PF13400"/>
    </source>
</evidence>
<proteinExistence type="predicted"/>
<organism evidence="4">
    <name type="scientific">Alsobacter sp. KACC 23698</name>
    <dbReference type="NCBI Taxonomy" id="3149229"/>
    <lineage>
        <taxon>Bacteria</taxon>
        <taxon>Pseudomonadati</taxon>
        <taxon>Pseudomonadota</taxon>
        <taxon>Alphaproteobacteria</taxon>
        <taxon>Hyphomicrobiales</taxon>
        <taxon>Alsobacteraceae</taxon>
        <taxon>Alsobacter</taxon>
    </lineage>
</organism>
<protein>
    <submittedName>
        <fullName evidence="4">Pilus assembly protein TadG-related protein</fullName>
    </submittedName>
</protein>